<proteinExistence type="predicted"/>
<dbReference type="InterPro" id="IPR019888">
    <property type="entry name" value="Tscrpt_reg_AsnC-like"/>
</dbReference>
<keyword evidence="1" id="KW-0805">Transcription regulation</keyword>
<dbReference type="InterPro" id="IPR019887">
    <property type="entry name" value="Tscrpt_reg_AsnC/Lrp_C"/>
</dbReference>
<dbReference type="InterPro" id="IPR011008">
    <property type="entry name" value="Dimeric_a/b-barrel"/>
</dbReference>
<evidence type="ECO:0000256" key="2">
    <source>
        <dbReference type="ARBA" id="ARBA00023125"/>
    </source>
</evidence>
<sequence>MIDNIDRKIIARLTRDGRASVETVAQAVGLSPTPTRRRIRRLEETGVIRGVRADIDAEKCGLELAIYVFIKLLNRDRKTISDFESRIMALPEVQRCDLITGPHDYILMLRLAGMTDYNRYLREVLAELPGVSGIETSVVIGKVKDRPYLPLDPV</sequence>
<dbReference type="Pfam" id="PF13404">
    <property type="entry name" value="HTH_AsnC-type"/>
    <property type="match status" value="1"/>
</dbReference>
<organism evidence="5 6">
    <name type="scientific">Hoeflea prorocentri</name>
    <dbReference type="NCBI Taxonomy" id="1922333"/>
    <lineage>
        <taxon>Bacteria</taxon>
        <taxon>Pseudomonadati</taxon>
        <taxon>Pseudomonadota</taxon>
        <taxon>Alphaproteobacteria</taxon>
        <taxon>Hyphomicrobiales</taxon>
        <taxon>Rhizobiaceae</taxon>
        <taxon>Hoeflea</taxon>
    </lineage>
</organism>
<feature type="domain" description="HTH asnC-type" evidence="4">
    <location>
        <begin position="2"/>
        <end position="63"/>
    </location>
</feature>
<keyword evidence="6" id="KW-1185">Reference proteome</keyword>
<dbReference type="Gene3D" id="1.10.10.10">
    <property type="entry name" value="Winged helix-like DNA-binding domain superfamily/Winged helix DNA-binding domain"/>
    <property type="match status" value="1"/>
</dbReference>
<dbReference type="PANTHER" id="PTHR30154">
    <property type="entry name" value="LEUCINE-RESPONSIVE REGULATORY PROTEIN"/>
    <property type="match status" value="1"/>
</dbReference>
<dbReference type="PANTHER" id="PTHR30154:SF34">
    <property type="entry name" value="TRANSCRIPTIONAL REGULATOR AZLB"/>
    <property type="match status" value="1"/>
</dbReference>
<dbReference type="SMART" id="SM00344">
    <property type="entry name" value="HTH_ASNC"/>
    <property type="match status" value="1"/>
</dbReference>
<dbReference type="GO" id="GO:0043565">
    <property type="term" value="F:sequence-specific DNA binding"/>
    <property type="evidence" value="ECO:0007669"/>
    <property type="project" value="InterPro"/>
</dbReference>
<dbReference type="Pfam" id="PF01037">
    <property type="entry name" value="AsnC_trans_reg"/>
    <property type="match status" value="1"/>
</dbReference>
<dbReference type="InterPro" id="IPR036388">
    <property type="entry name" value="WH-like_DNA-bd_sf"/>
</dbReference>
<keyword evidence="3" id="KW-0804">Transcription</keyword>
<evidence type="ECO:0000256" key="1">
    <source>
        <dbReference type="ARBA" id="ARBA00023015"/>
    </source>
</evidence>
<dbReference type="PRINTS" id="PR00033">
    <property type="entry name" value="HTHASNC"/>
</dbReference>
<keyword evidence="2" id="KW-0238">DNA-binding</keyword>
<dbReference type="PROSITE" id="PS50956">
    <property type="entry name" value="HTH_ASNC_2"/>
    <property type="match status" value="1"/>
</dbReference>
<dbReference type="SUPFAM" id="SSF54909">
    <property type="entry name" value="Dimeric alpha+beta barrel"/>
    <property type="match status" value="1"/>
</dbReference>
<dbReference type="AlphaFoldDB" id="A0A9X3ZJV4"/>
<dbReference type="InterPro" id="IPR000485">
    <property type="entry name" value="AsnC-type_HTH_dom"/>
</dbReference>
<dbReference type="GO" id="GO:0043200">
    <property type="term" value="P:response to amino acid"/>
    <property type="evidence" value="ECO:0007669"/>
    <property type="project" value="TreeGrafter"/>
</dbReference>
<accession>A0A9X3ZJV4</accession>
<gene>
    <name evidence="5" type="ORF">OQ273_21620</name>
</gene>
<dbReference type="GO" id="GO:0005829">
    <property type="term" value="C:cytosol"/>
    <property type="evidence" value="ECO:0007669"/>
    <property type="project" value="TreeGrafter"/>
</dbReference>
<reference evidence="5" key="1">
    <citation type="submission" date="2022-11" db="EMBL/GenBank/DDBJ databases">
        <title>Draft genome sequence of Hoeflea poritis E7-10 and Hoeflea prorocentri PM5-8, separated from scleractinian coral Porites lutea and marine dinoflagellate.</title>
        <authorList>
            <person name="Zhang G."/>
            <person name="Wei Q."/>
            <person name="Cai L."/>
        </authorList>
    </citation>
    <scope>NUCLEOTIDE SEQUENCE</scope>
    <source>
        <strain evidence="5">PM5-8</strain>
    </source>
</reference>
<comment type="caution">
    <text evidence="5">The sequence shown here is derived from an EMBL/GenBank/DDBJ whole genome shotgun (WGS) entry which is preliminary data.</text>
</comment>
<dbReference type="Proteomes" id="UP001151234">
    <property type="component" value="Unassembled WGS sequence"/>
</dbReference>
<evidence type="ECO:0000256" key="3">
    <source>
        <dbReference type="ARBA" id="ARBA00023163"/>
    </source>
</evidence>
<dbReference type="Gene3D" id="3.30.70.920">
    <property type="match status" value="1"/>
</dbReference>
<evidence type="ECO:0000313" key="5">
    <source>
        <dbReference type="EMBL" id="MDA5401186.1"/>
    </source>
</evidence>
<dbReference type="SUPFAM" id="SSF46785">
    <property type="entry name" value="Winged helix' DNA-binding domain"/>
    <property type="match status" value="1"/>
</dbReference>
<evidence type="ECO:0000259" key="4">
    <source>
        <dbReference type="PROSITE" id="PS50956"/>
    </source>
</evidence>
<dbReference type="InterPro" id="IPR036390">
    <property type="entry name" value="WH_DNA-bd_sf"/>
</dbReference>
<dbReference type="EMBL" id="JAPJZI010000002">
    <property type="protein sequence ID" value="MDA5401186.1"/>
    <property type="molecule type" value="Genomic_DNA"/>
</dbReference>
<dbReference type="RefSeq" id="WP_267993181.1">
    <property type="nucleotide sequence ID" value="NZ_JAPJZI010000002.1"/>
</dbReference>
<name>A0A9X3ZJV4_9HYPH</name>
<evidence type="ECO:0000313" key="6">
    <source>
        <dbReference type="Proteomes" id="UP001151234"/>
    </source>
</evidence>
<protein>
    <submittedName>
        <fullName evidence="5">Lrp/AsnC family transcriptional regulator</fullName>
    </submittedName>
</protein>